<accession>A0A0J6INH1</accession>
<feature type="region of interest" description="Disordered" evidence="1">
    <location>
        <begin position="1"/>
        <end position="96"/>
    </location>
</feature>
<evidence type="ECO:0000256" key="1">
    <source>
        <dbReference type="SAM" id="MobiDB-lite"/>
    </source>
</evidence>
<name>A0A0J6INH1_COCPO</name>
<protein>
    <submittedName>
        <fullName evidence="2">Uncharacterized protein</fullName>
    </submittedName>
</protein>
<reference evidence="3" key="3">
    <citation type="journal article" date="2010" name="Genome Res.">
        <title>Population genomic sequencing of Coccidioides fungi reveals recent hybridization and transposon control.</title>
        <authorList>
            <person name="Neafsey D.E."/>
            <person name="Barker B.M."/>
            <person name="Sharpton T.J."/>
            <person name="Stajich J.E."/>
            <person name="Park D.J."/>
            <person name="Whiston E."/>
            <person name="Hung C.-Y."/>
            <person name="McMahan C."/>
            <person name="White J."/>
            <person name="Sykes S."/>
            <person name="Heiman D."/>
            <person name="Young S."/>
            <person name="Zeng Q."/>
            <person name="Abouelleil A."/>
            <person name="Aftuck L."/>
            <person name="Bessette D."/>
            <person name="Brown A."/>
            <person name="FitzGerald M."/>
            <person name="Lui A."/>
            <person name="Macdonald J.P."/>
            <person name="Priest M."/>
            <person name="Orbach M.J."/>
            <person name="Galgiani J.N."/>
            <person name="Kirkland T.N."/>
            <person name="Cole G.T."/>
            <person name="Birren B.W."/>
            <person name="Henn M.R."/>
            <person name="Taylor J.W."/>
            <person name="Rounsley S.D."/>
        </authorList>
    </citation>
    <scope>NUCLEOTIDE SEQUENCE [LARGE SCALE GENOMIC DNA]</scope>
    <source>
        <strain evidence="3">RMSCC 3488</strain>
    </source>
</reference>
<feature type="compositionally biased region" description="Basic and acidic residues" evidence="1">
    <location>
        <begin position="76"/>
        <end position="88"/>
    </location>
</feature>
<dbReference type="VEuPathDB" id="FungiDB:CPAG_09751"/>
<gene>
    <name evidence="2" type="ORF">CPAG_09751</name>
</gene>
<feature type="compositionally biased region" description="Polar residues" evidence="1">
    <location>
        <begin position="32"/>
        <end position="51"/>
    </location>
</feature>
<sequence>MDWAEGMTSMKISSSPAQGKSPIVLEEEISCDGNTGPSESSSPVTNANNKEVTAGEQDGPDGENTDHSSSPQSSENNKEAVFEPPKDDANEEEESYLLAEYNMMTASLKLAGLEEEDFTDHAVLVMVSRALLPLAFEEAENSPD</sequence>
<reference evidence="3" key="2">
    <citation type="journal article" date="2009" name="Genome Res.">
        <title>Comparative genomic analyses of the human fungal pathogens Coccidioides and their relatives.</title>
        <authorList>
            <person name="Sharpton T.J."/>
            <person name="Stajich J.E."/>
            <person name="Rounsley S.D."/>
            <person name="Gardner M.J."/>
            <person name="Wortman J.R."/>
            <person name="Jordar V.S."/>
            <person name="Maiti R."/>
            <person name="Kodira C.D."/>
            <person name="Neafsey D.E."/>
            <person name="Zeng Q."/>
            <person name="Hung C.-Y."/>
            <person name="McMahan C."/>
            <person name="Muszewska A."/>
            <person name="Grynberg M."/>
            <person name="Mandel M.A."/>
            <person name="Kellner E.M."/>
            <person name="Barker B.M."/>
            <person name="Galgiani J.N."/>
            <person name="Orbach M.J."/>
            <person name="Kirkland T.N."/>
            <person name="Cole G.T."/>
            <person name="Henn M.R."/>
            <person name="Birren B.W."/>
            <person name="Taylor J.W."/>
        </authorList>
    </citation>
    <scope>NUCLEOTIDE SEQUENCE [LARGE SCALE GENOMIC DNA]</scope>
    <source>
        <strain evidence="3">RMSCC 3488</strain>
    </source>
</reference>
<evidence type="ECO:0000313" key="2">
    <source>
        <dbReference type="EMBL" id="KMM73462.1"/>
    </source>
</evidence>
<dbReference type="Proteomes" id="UP000054567">
    <property type="component" value="Unassembled WGS sequence"/>
</dbReference>
<proteinExistence type="predicted"/>
<organism evidence="2 3">
    <name type="scientific">Coccidioides posadasii RMSCC 3488</name>
    <dbReference type="NCBI Taxonomy" id="454284"/>
    <lineage>
        <taxon>Eukaryota</taxon>
        <taxon>Fungi</taxon>
        <taxon>Dikarya</taxon>
        <taxon>Ascomycota</taxon>
        <taxon>Pezizomycotina</taxon>
        <taxon>Eurotiomycetes</taxon>
        <taxon>Eurotiomycetidae</taxon>
        <taxon>Onygenales</taxon>
        <taxon>Onygenaceae</taxon>
        <taxon>Coccidioides</taxon>
    </lineage>
</organism>
<reference evidence="2 3" key="1">
    <citation type="submission" date="2007-06" db="EMBL/GenBank/DDBJ databases">
        <title>The Genome Sequence of Coccidioides posadasii RMSCC_3488.</title>
        <authorList>
            <consortium name="Coccidioides Genome Resources Consortium"/>
            <consortium name="The Broad Institute Genome Sequencing Platform"/>
            <person name="Henn M.R."/>
            <person name="Sykes S."/>
            <person name="Young S."/>
            <person name="Jaffe D."/>
            <person name="Berlin A."/>
            <person name="Alvarez P."/>
            <person name="Butler J."/>
            <person name="Gnerre S."/>
            <person name="Grabherr M."/>
            <person name="Mauceli E."/>
            <person name="Brockman W."/>
            <person name="Kodira C."/>
            <person name="Alvarado L."/>
            <person name="Zeng Q."/>
            <person name="Crawford M."/>
            <person name="Antoine C."/>
            <person name="Devon K."/>
            <person name="Galgiani J."/>
            <person name="Orsborn K."/>
            <person name="Lewis M.L."/>
            <person name="Nusbaum C."/>
            <person name="Galagan J."/>
            <person name="Birren B."/>
        </authorList>
    </citation>
    <scope>NUCLEOTIDE SEQUENCE [LARGE SCALE GENOMIC DNA]</scope>
    <source>
        <strain evidence="2 3">RMSCC 3488</strain>
    </source>
</reference>
<evidence type="ECO:0000313" key="3">
    <source>
        <dbReference type="Proteomes" id="UP000054567"/>
    </source>
</evidence>
<dbReference type="AlphaFoldDB" id="A0A0J6INH1"/>
<dbReference type="EMBL" id="DS268114">
    <property type="protein sequence ID" value="KMM73462.1"/>
    <property type="molecule type" value="Genomic_DNA"/>
</dbReference>